<gene>
    <name evidence="1" type="ORF">HPG69_009394</name>
</gene>
<dbReference type="AlphaFoldDB" id="A0A7J7F3K3"/>
<protein>
    <submittedName>
        <fullName evidence="1">Uncharacterized protein</fullName>
    </submittedName>
</protein>
<name>A0A7J7F3K3_DICBM</name>
<comment type="caution">
    <text evidence="1">The sequence shown here is derived from an EMBL/GenBank/DDBJ whole genome shotgun (WGS) entry which is preliminary data.</text>
</comment>
<reference evidence="1 2" key="1">
    <citation type="journal article" date="2020" name="Mol. Biol. Evol.">
        <title>Interspecific Gene Flow and the Evolution of Specialization in Black and White Rhinoceros.</title>
        <authorList>
            <person name="Moodley Y."/>
            <person name="Westbury M.V."/>
            <person name="Russo I.M."/>
            <person name="Gopalakrishnan S."/>
            <person name="Rakotoarivelo A."/>
            <person name="Olsen R.A."/>
            <person name="Prost S."/>
            <person name="Tunstall T."/>
            <person name="Ryder O.A."/>
            <person name="Dalen L."/>
            <person name="Bruford M.W."/>
        </authorList>
    </citation>
    <scope>NUCLEOTIDE SEQUENCE [LARGE SCALE GENOMIC DNA]</scope>
    <source>
        <strain evidence="1">SBR-YM</strain>
        <tissue evidence="1">Skin</tissue>
    </source>
</reference>
<proteinExistence type="predicted"/>
<evidence type="ECO:0000313" key="2">
    <source>
        <dbReference type="Proteomes" id="UP000551758"/>
    </source>
</evidence>
<keyword evidence="2" id="KW-1185">Reference proteome</keyword>
<dbReference type="EMBL" id="JACDTQ010001475">
    <property type="protein sequence ID" value="KAF5922354.1"/>
    <property type="molecule type" value="Genomic_DNA"/>
</dbReference>
<dbReference type="Proteomes" id="UP000551758">
    <property type="component" value="Unassembled WGS sequence"/>
</dbReference>
<organism evidence="1 2">
    <name type="scientific">Diceros bicornis minor</name>
    <name type="common">South-central black rhinoceros</name>
    <dbReference type="NCBI Taxonomy" id="77932"/>
    <lineage>
        <taxon>Eukaryota</taxon>
        <taxon>Metazoa</taxon>
        <taxon>Chordata</taxon>
        <taxon>Craniata</taxon>
        <taxon>Vertebrata</taxon>
        <taxon>Euteleostomi</taxon>
        <taxon>Mammalia</taxon>
        <taxon>Eutheria</taxon>
        <taxon>Laurasiatheria</taxon>
        <taxon>Perissodactyla</taxon>
        <taxon>Rhinocerotidae</taxon>
        <taxon>Diceros</taxon>
    </lineage>
</organism>
<evidence type="ECO:0000313" key="1">
    <source>
        <dbReference type="EMBL" id="KAF5922354.1"/>
    </source>
</evidence>
<sequence>MKNDLCCAAQPAHYSCGESPEHLLSAPDGPLEADGHGVLPRWADIPSSSTIWTVGTCTI</sequence>
<accession>A0A7J7F3K3</accession>